<evidence type="ECO:0000259" key="3">
    <source>
        <dbReference type="PROSITE" id="PS50893"/>
    </source>
</evidence>
<feature type="domain" description="ABC transporter" evidence="3">
    <location>
        <begin position="390"/>
        <end position="615"/>
    </location>
</feature>
<feature type="domain" description="ABC transporter" evidence="3">
    <location>
        <begin position="86"/>
        <end position="354"/>
    </location>
</feature>
<evidence type="ECO:0000256" key="2">
    <source>
        <dbReference type="ARBA" id="ARBA00022840"/>
    </source>
</evidence>
<dbReference type="PROSITE" id="PS51379">
    <property type="entry name" value="4FE4S_FER_2"/>
    <property type="match status" value="1"/>
</dbReference>
<evidence type="ECO:0000313" key="5">
    <source>
        <dbReference type="EMBL" id="QHS83055.1"/>
    </source>
</evidence>
<dbReference type="EMBL" id="MN740865">
    <property type="protein sequence ID" value="QHS83055.1"/>
    <property type="molecule type" value="Genomic_DNA"/>
</dbReference>
<dbReference type="GO" id="GO:0005524">
    <property type="term" value="F:ATP binding"/>
    <property type="evidence" value="ECO:0007669"/>
    <property type="project" value="UniProtKB-KW"/>
</dbReference>
<dbReference type="PROSITE" id="PS50893">
    <property type="entry name" value="ABC_TRANSPORTER_2"/>
    <property type="match status" value="2"/>
</dbReference>
<sequence length="652" mass="70205">MYVCAHANTAGMAASNVGTHAPRIAVVRADRCKPKKCRRECAKACPVVQMGKLCIQVTPASPAASIAEDLCVGCGQCVKRCPFDAVRIVNLPRGVASQVSHRHGKNGFQLHRLPLPRPGAVLGLVGVNGIGKSTALAALSGRTRPNLGVVDAAPPSWADVVRHYRGSELQAHFERAARGELTCVVKPQYVDQIPARVRGTVEHMLRRRVPGSARRDAVLRELRLTHLMQRDVTALSGGELQRVAIAAVVLRRADVYMFDEPSSFLDVKQRVAAARVIRGVLRDDDAHADGGAANAAHATDGAARAPRVVCVEHDLAMLDYLSDSVCCMYGDPGAYGVVTPPYGAREGINVFLAGYAPGENVRFRDAELSFATPRAADALPPSGDGAARALRYPDMTKRMRDARGGAAFELRVHGGTFERGTVTVLLGENGTGKSTFMRLMAGRARADGQEAAQDGATVHGCTVSYKPQTIKPARSGTVRQLLHAQLGGAHAAPRFDGDVMRPLRLHDVLDREVQTLSGGELQRVALAVCLGKPADVYLIDEPSAYLDAEQRVLVSSVIQRHIAASRSAAFVVEHDLIMATHLAHQVIVYDGEPGVRAEARAPQDVRTGMNAFLRGMDVTLRRDPLNHRPRINKPDSVKDRAQKAANDYFCVD</sequence>
<organism evidence="5">
    <name type="scientific">viral metagenome</name>
    <dbReference type="NCBI Taxonomy" id="1070528"/>
    <lineage>
        <taxon>unclassified sequences</taxon>
        <taxon>metagenomes</taxon>
        <taxon>organismal metagenomes</taxon>
    </lineage>
</organism>
<evidence type="ECO:0000259" key="4">
    <source>
        <dbReference type="PROSITE" id="PS51379"/>
    </source>
</evidence>
<dbReference type="InterPro" id="IPR003593">
    <property type="entry name" value="AAA+_ATPase"/>
</dbReference>
<dbReference type="PROSITE" id="PS00211">
    <property type="entry name" value="ABC_TRANSPORTER_1"/>
    <property type="match status" value="2"/>
</dbReference>
<dbReference type="InterPro" id="IPR007209">
    <property type="entry name" value="RNaseL-inhib-like_metal-bd_dom"/>
</dbReference>
<dbReference type="SUPFAM" id="SSF52540">
    <property type="entry name" value="P-loop containing nucleoside triphosphate hydrolases"/>
    <property type="match status" value="2"/>
</dbReference>
<dbReference type="InterPro" id="IPR003439">
    <property type="entry name" value="ABC_transporter-like_ATP-bd"/>
</dbReference>
<dbReference type="GO" id="GO:0016887">
    <property type="term" value="F:ATP hydrolysis activity"/>
    <property type="evidence" value="ECO:0007669"/>
    <property type="project" value="InterPro"/>
</dbReference>
<dbReference type="Gene3D" id="3.40.50.300">
    <property type="entry name" value="P-loop containing nucleotide triphosphate hydrolases"/>
    <property type="match status" value="2"/>
</dbReference>
<dbReference type="Pfam" id="PF00005">
    <property type="entry name" value="ABC_tran"/>
    <property type="match status" value="2"/>
</dbReference>
<accession>A0A6C0AUZ7</accession>
<feature type="domain" description="4Fe-4S ferredoxin-type" evidence="4">
    <location>
        <begin position="62"/>
        <end position="91"/>
    </location>
</feature>
<dbReference type="FunFam" id="3.40.50.300:FF:000152">
    <property type="entry name" value="ATP-binding cassette, sub-family E, member 1"/>
    <property type="match status" value="1"/>
</dbReference>
<dbReference type="Pfam" id="PF00037">
    <property type="entry name" value="Fer4"/>
    <property type="match status" value="1"/>
</dbReference>
<protein>
    <submittedName>
        <fullName evidence="5">Uncharacterized protein</fullName>
    </submittedName>
</protein>
<name>A0A6C0AUZ7_9ZZZZ</name>
<dbReference type="PANTHER" id="PTHR19248">
    <property type="entry name" value="ATP-BINDING TRANSPORT PROTEIN-RELATED"/>
    <property type="match status" value="1"/>
</dbReference>
<dbReference type="PRINTS" id="PR01868">
    <property type="entry name" value="ABCEFAMILY"/>
</dbReference>
<proteinExistence type="predicted"/>
<dbReference type="InterPro" id="IPR013283">
    <property type="entry name" value="RLI1"/>
</dbReference>
<keyword evidence="1" id="KW-0547">Nucleotide-binding</keyword>
<dbReference type="PROSITE" id="PS00198">
    <property type="entry name" value="4FE4S_FER_1"/>
    <property type="match status" value="1"/>
</dbReference>
<reference evidence="5" key="1">
    <citation type="journal article" date="2020" name="Nature">
        <title>Giant virus diversity and host interactions through global metagenomics.</title>
        <authorList>
            <person name="Schulz F."/>
            <person name="Roux S."/>
            <person name="Paez-Espino D."/>
            <person name="Jungbluth S."/>
            <person name="Walsh D.A."/>
            <person name="Denef V.J."/>
            <person name="McMahon K.D."/>
            <person name="Konstantinidis K.T."/>
            <person name="Eloe-Fadrosh E.A."/>
            <person name="Kyrpides N.C."/>
            <person name="Woyke T."/>
        </authorList>
    </citation>
    <scope>NUCLEOTIDE SEQUENCE</scope>
    <source>
        <strain evidence="5">GVMAG-S-1103017-74</strain>
    </source>
</reference>
<dbReference type="InterPro" id="IPR017871">
    <property type="entry name" value="ABC_transporter-like_CS"/>
</dbReference>
<dbReference type="SUPFAM" id="SSF54862">
    <property type="entry name" value="4Fe-4S ferredoxins"/>
    <property type="match status" value="1"/>
</dbReference>
<dbReference type="AlphaFoldDB" id="A0A6C0AUZ7"/>
<dbReference type="SMART" id="SM00382">
    <property type="entry name" value="AAA"/>
    <property type="match status" value="2"/>
</dbReference>
<keyword evidence="2" id="KW-0067">ATP-binding</keyword>
<dbReference type="InterPro" id="IPR027417">
    <property type="entry name" value="P-loop_NTPase"/>
</dbReference>
<dbReference type="Pfam" id="PF04068">
    <property type="entry name" value="Fer4_RLI"/>
    <property type="match status" value="1"/>
</dbReference>
<evidence type="ECO:0000256" key="1">
    <source>
        <dbReference type="ARBA" id="ARBA00022741"/>
    </source>
</evidence>
<dbReference type="InterPro" id="IPR017900">
    <property type="entry name" value="4Fe4S_Fe_S_CS"/>
</dbReference>
<dbReference type="InterPro" id="IPR017896">
    <property type="entry name" value="4Fe4S_Fe-S-bd"/>
</dbReference>